<keyword evidence="3" id="KW-1185">Reference proteome</keyword>
<name>A0A2I0UQ73_LIMLA</name>
<dbReference type="Proteomes" id="UP000233556">
    <property type="component" value="Unassembled WGS sequence"/>
</dbReference>
<evidence type="ECO:0000313" key="3">
    <source>
        <dbReference type="Proteomes" id="UP000233556"/>
    </source>
</evidence>
<evidence type="ECO:0000256" key="1">
    <source>
        <dbReference type="SAM" id="MobiDB-lite"/>
    </source>
</evidence>
<proteinExistence type="predicted"/>
<accession>A0A2I0UQ73</accession>
<organism evidence="2 3">
    <name type="scientific">Limosa lapponica baueri</name>
    <dbReference type="NCBI Taxonomy" id="1758121"/>
    <lineage>
        <taxon>Eukaryota</taxon>
        <taxon>Metazoa</taxon>
        <taxon>Chordata</taxon>
        <taxon>Craniata</taxon>
        <taxon>Vertebrata</taxon>
        <taxon>Euteleostomi</taxon>
        <taxon>Archelosauria</taxon>
        <taxon>Archosauria</taxon>
        <taxon>Dinosauria</taxon>
        <taxon>Saurischia</taxon>
        <taxon>Theropoda</taxon>
        <taxon>Coelurosauria</taxon>
        <taxon>Aves</taxon>
        <taxon>Neognathae</taxon>
        <taxon>Neoaves</taxon>
        <taxon>Charadriiformes</taxon>
        <taxon>Scolopacidae</taxon>
        <taxon>Limosa</taxon>
    </lineage>
</organism>
<dbReference type="AlphaFoldDB" id="A0A2I0UQ73"/>
<protein>
    <submittedName>
        <fullName evidence="2">Uncharacterized protein</fullName>
    </submittedName>
</protein>
<reference evidence="3" key="1">
    <citation type="submission" date="2017-11" db="EMBL/GenBank/DDBJ databases">
        <authorList>
            <person name="Lima N.C."/>
            <person name="Parody-Merino A.M."/>
            <person name="Battley P.F."/>
            <person name="Fidler A.E."/>
            <person name="Prosdocimi F."/>
        </authorList>
    </citation>
    <scope>NUCLEOTIDE SEQUENCE [LARGE SCALE GENOMIC DNA]</scope>
</reference>
<dbReference type="PANTHER" id="PTHR33332">
    <property type="entry name" value="REVERSE TRANSCRIPTASE DOMAIN-CONTAINING PROTEIN"/>
    <property type="match status" value="1"/>
</dbReference>
<feature type="region of interest" description="Disordered" evidence="1">
    <location>
        <begin position="128"/>
        <end position="151"/>
    </location>
</feature>
<feature type="compositionally biased region" description="Polar residues" evidence="1">
    <location>
        <begin position="128"/>
        <end position="148"/>
    </location>
</feature>
<evidence type="ECO:0000313" key="2">
    <source>
        <dbReference type="EMBL" id="PKU48190.1"/>
    </source>
</evidence>
<reference evidence="3" key="2">
    <citation type="submission" date="2017-12" db="EMBL/GenBank/DDBJ databases">
        <title>Genome sequence of the Bar-tailed Godwit (Limosa lapponica baueri).</title>
        <authorList>
            <person name="Lima N.C.B."/>
            <person name="Parody-Merino A.M."/>
            <person name="Battley P.F."/>
            <person name="Fidler A.E."/>
            <person name="Prosdocimi F."/>
        </authorList>
    </citation>
    <scope>NUCLEOTIDE SEQUENCE [LARGE SCALE GENOMIC DNA]</scope>
</reference>
<dbReference type="OrthoDB" id="276744at2759"/>
<gene>
    <name evidence="2" type="ORF">llap_1469</name>
</gene>
<dbReference type="EMBL" id="KZ505658">
    <property type="protein sequence ID" value="PKU48190.1"/>
    <property type="molecule type" value="Genomic_DNA"/>
</dbReference>
<sequence length="160" mass="18178">MVLPFYSTLVRPHLEYCVQLWSPQYRKDTDLLEQVQRRAMKMIRGLEHLFYEDRLTLFVLGIAPMTYMQDFALGLVEFYEIRTSPLLKPVKVPLDGIPSLQDVNCSTQLGVVAKLLRLHSIPTSMLPTKMLNSTGPSTESRGTPFTTGHHSDIELLTATL</sequence>